<evidence type="ECO:0000313" key="2">
    <source>
        <dbReference type="EMBL" id="CAI4010577.1"/>
    </source>
</evidence>
<feature type="region of interest" description="Disordered" evidence="1">
    <location>
        <begin position="418"/>
        <end position="533"/>
    </location>
</feature>
<evidence type="ECO:0000313" key="4">
    <source>
        <dbReference type="Proteomes" id="UP001152797"/>
    </source>
</evidence>
<sequence>MLLEVPNMLPLSANRSQSGPENLRESLASGASPSRSPEARLVRAVSGESRPDEQDEFDLFSEESLDWTPSELAAEERRFLASDSNDAPPGDLGPVTGSPKDVRNDQRLFGAPKPFPGPPPSHADSEWAESETVTHDPVIDPDDSLSGGRRRRRRRGGSRGSASEIGQHHADLPDDAVPCNDPSERAQHATPSSSNEMLSVMRQLLDEKKYKHGSEASWNTQRGPAPGVRWRGGAAPAPPKWTYQQSDLRAFSKYERKVQTWVLQAKNYMTQAEMALTLYTSLQGEAEAEAEHLDLKKINEKNGVEYILDELRGPLQQKVLFQKRKLLADFENVRRHGAESVRQYVNRYRRIERDLQTIGIQTSMMYDSESRGNRILERCALAPDLQRLVLIGAGNSLEYEKITESLCLQFPDFKPNPVVWQTGGGPRGQHSSASTTGSGSSSSGSFRTSSASSKGKPSSGNSSKPFSHGKGHAGKGPLRNVFQTETAEAEADEVDGDEDDEYQDAEDGDAALDTIPEGDPEQDEEGDDDTPALDPEALAEMAHVLTVTSKKLQASVLGRKFTGRRSIEERKKNSTCSACGQLGHWAGDSICSVSSQKRDGGGKGARGSGTSSSNNFNSGHKGVKKAYVVGIQEDQQQHDEQDHLAPEKASTYFSFTAMQAFGTETSTSWVAETIDLGGYMVLDTACQRSCCGEIWLNTHSNILHRHGLRVKKFDCVDHFQFGSGKPVAAAERAYIPAQFQGQMMQHNMHAGHNFQNHIFGMILTQSLFVHPELSTRAQFVTYRPSNFCDLMFRHQTCPTWLKRWERIYILLLTVELRTYHMMATLVRMGLATRQWLSLPEHVEEMERQKKQLVPVSSMCNPATCMHPDFKRYGNVHGSFSQCKRCRQVFKWDTLQEGWRPHGDPRSRASSHLPPPSSSNILTTTTGMTKGKGKGKTSYTRTTASKARAKARPVILPITDPDMTLVEETWDPAAYPPESDGGEDGYPSWEMDWDAGEMEAQNLR</sequence>
<dbReference type="Proteomes" id="UP001152797">
    <property type="component" value="Unassembled WGS sequence"/>
</dbReference>
<feature type="compositionally biased region" description="Low complexity" evidence="1">
    <location>
        <begin position="431"/>
        <end position="466"/>
    </location>
</feature>
<feature type="compositionally biased region" description="Acidic residues" evidence="1">
    <location>
        <begin position="53"/>
        <end position="65"/>
    </location>
</feature>
<dbReference type="OrthoDB" id="444827at2759"/>
<feature type="region of interest" description="Disordered" evidence="1">
    <location>
        <begin position="899"/>
        <end position="947"/>
    </location>
</feature>
<feature type="region of interest" description="Disordered" evidence="1">
    <location>
        <begin position="1"/>
        <end position="196"/>
    </location>
</feature>
<dbReference type="EMBL" id="CAMXCT020004857">
    <property type="protein sequence ID" value="CAL1163952.1"/>
    <property type="molecule type" value="Genomic_DNA"/>
</dbReference>
<feature type="compositionally biased region" description="Basic residues" evidence="1">
    <location>
        <begin position="148"/>
        <end position="157"/>
    </location>
</feature>
<gene>
    <name evidence="2" type="ORF">C1SCF055_LOCUS35835</name>
</gene>
<reference evidence="3" key="2">
    <citation type="submission" date="2024-04" db="EMBL/GenBank/DDBJ databases">
        <authorList>
            <person name="Chen Y."/>
            <person name="Shah S."/>
            <person name="Dougan E. K."/>
            <person name="Thang M."/>
            <person name="Chan C."/>
        </authorList>
    </citation>
    <scope>NUCLEOTIDE SEQUENCE [LARGE SCALE GENOMIC DNA]</scope>
</reference>
<feature type="compositionally biased region" description="Low complexity" evidence="1">
    <location>
        <begin position="935"/>
        <end position="945"/>
    </location>
</feature>
<feature type="region of interest" description="Disordered" evidence="1">
    <location>
        <begin position="971"/>
        <end position="1003"/>
    </location>
</feature>
<name>A0A9P1DJJ3_9DINO</name>
<dbReference type="EMBL" id="CAMXCT010004857">
    <property type="protein sequence ID" value="CAI4010577.1"/>
    <property type="molecule type" value="Genomic_DNA"/>
</dbReference>
<comment type="caution">
    <text evidence="2">The sequence shown here is derived from an EMBL/GenBank/DDBJ whole genome shotgun (WGS) entry which is preliminary data.</text>
</comment>
<keyword evidence="4" id="KW-1185">Reference proteome</keyword>
<feature type="region of interest" description="Disordered" evidence="1">
    <location>
        <begin position="594"/>
        <end position="620"/>
    </location>
</feature>
<proteinExistence type="predicted"/>
<accession>A0A9P1DJJ3</accession>
<protein>
    <submittedName>
        <fullName evidence="2">Uncharacterized protein</fullName>
    </submittedName>
</protein>
<dbReference type="EMBL" id="CAMXCT030004857">
    <property type="protein sequence ID" value="CAL4797889.1"/>
    <property type="molecule type" value="Genomic_DNA"/>
</dbReference>
<feature type="compositionally biased region" description="Acidic residues" evidence="1">
    <location>
        <begin position="487"/>
        <end position="531"/>
    </location>
</feature>
<reference evidence="2" key="1">
    <citation type="submission" date="2022-10" db="EMBL/GenBank/DDBJ databases">
        <authorList>
            <person name="Chen Y."/>
            <person name="Dougan E. K."/>
            <person name="Chan C."/>
            <person name="Rhodes N."/>
            <person name="Thang M."/>
        </authorList>
    </citation>
    <scope>NUCLEOTIDE SEQUENCE</scope>
</reference>
<organism evidence="2">
    <name type="scientific">Cladocopium goreaui</name>
    <dbReference type="NCBI Taxonomy" id="2562237"/>
    <lineage>
        <taxon>Eukaryota</taxon>
        <taxon>Sar</taxon>
        <taxon>Alveolata</taxon>
        <taxon>Dinophyceae</taxon>
        <taxon>Suessiales</taxon>
        <taxon>Symbiodiniaceae</taxon>
        <taxon>Cladocopium</taxon>
    </lineage>
</organism>
<evidence type="ECO:0000256" key="1">
    <source>
        <dbReference type="SAM" id="MobiDB-lite"/>
    </source>
</evidence>
<evidence type="ECO:0000313" key="3">
    <source>
        <dbReference type="EMBL" id="CAL1163952.1"/>
    </source>
</evidence>
<dbReference type="AlphaFoldDB" id="A0A9P1DJJ3"/>
<feature type="compositionally biased region" description="Low complexity" evidence="1">
    <location>
        <begin position="608"/>
        <end position="619"/>
    </location>
</feature>
<feature type="region of interest" description="Disordered" evidence="1">
    <location>
        <begin position="212"/>
        <end position="239"/>
    </location>
</feature>